<dbReference type="Proteomes" id="UP000258309">
    <property type="component" value="Unassembled WGS sequence"/>
</dbReference>
<name>A0A3E2H6G9_SCYLI</name>
<feature type="non-terminal residue" evidence="9">
    <location>
        <position position="1"/>
    </location>
</feature>
<dbReference type="GO" id="GO:0008270">
    <property type="term" value="F:zinc ion binding"/>
    <property type="evidence" value="ECO:0007669"/>
    <property type="project" value="InterPro"/>
</dbReference>
<evidence type="ECO:0000313" key="10">
    <source>
        <dbReference type="Proteomes" id="UP000258309"/>
    </source>
</evidence>
<dbReference type="PROSITE" id="PS00463">
    <property type="entry name" value="ZN2_CY6_FUNGAL_1"/>
    <property type="match status" value="1"/>
</dbReference>
<dbReference type="Gene3D" id="4.10.240.10">
    <property type="entry name" value="Zn(2)-C6 fungal-type DNA-binding domain"/>
    <property type="match status" value="1"/>
</dbReference>
<dbReference type="SMART" id="SM00066">
    <property type="entry name" value="GAL4"/>
    <property type="match status" value="1"/>
</dbReference>
<keyword evidence="2" id="KW-0862">Zinc</keyword>
<keyword evidence="1" id="KW-0479">Metal-binding</keyword>
<evidence type="ECO:0000256" key="4">
    <source>
        <dbReference type="ARBA" id="ARBA00023125"/>
    </source>
</evidence>
<evidence type="ECO:0000256" key="5">
    <source>
        <dbReference type="ARBA" id="ARBA00023163"/>
    </source>
</evidence>
<dbReference type="OrthoDB" id="3145928at2759"/>
<dbReference type="SUPFAM" id="SSF57701">
    <property type="entry name" value="Zn2/Cys6 DNA-binding domain"/>
    <property type="match status" value="1"/>
</dbReference>
<dbReference type="AlphaFoldDB" id="A0A3E2H6G9"/>
<accession>A0A3E2H6G9</accession>
<dbReference type="GO" id="GO:0000981">
    <property type="term" value="F:DNA-binding transcription factor activity, RNA polymerase II-specific"/>
    <property type="evidence" value="ECO:0007669"/>
    <property type="project" value="InterPro"/>
</dbReference>
<feature type="domain" description="Zn(2)-C6 fungal-type" evidence="8">
    <location>
        <begin position="40"/>
        <end position="68"/>
    </location>
</feature>
<keyword evidence="5" id="KW-0804">Transcription</keyword>
<feature type="region of interest" description="Disordered" evidence="7">
    <location>
        <begin position="1"/>
        <end position="29"/>
    </location>
</feature>
<comment type="caution">
    <text evidence="9">The sequence shown here is derived from an EMBL/GenBank/DDBJ whole genome shotgun (WGS) entry which is preliminary data.</text>
</comment>
<dbReference type="PANTHER" id="PTHR36206:SF12">
    <property type="entry name" value="ASPERCRYPTIN BIOSYNTHESIS CLUSTER-SPECIFIC TRANSCRIPTION REGULATOR ATNN-RELATED"/>
    <property type="match status" value="1"/>
</dbReference>
<dbReference type="InterPro" id="IPR036864">
    <property type="entry name" value="Zn2-C6_fun-type_DNA-bd_sf"/>
</dbReference>
<keyword evidence="4" id="KW-0238">DNA-binding</keyword>
<evidence type="ECO:0000256" key="3">
    <source>
        <dbReference type="ARBA" id="ARBA00023015"/>
    </source>
</evidence>
<protein>
    <recommendedName>
        <fullName evidence="8">Zn(2)-C6 fungal-type domain-containing protein</fullName>
    </recommendedName>
</protein>
<proteinExistence type="predicted"/>
<dbReference type="EMBL" id="NCSJ02000147">
    <property type="protein sequence ID" value="RFU28897.1"/>
    <property type="molecule type" value="Genomic_DNA"/>
</dbReference>
<evidence type="ECO:0000256" key="6">
    <source>
        <dbReference type="ARBA" id="ARBA00023242"/>
    </source>
</evidence>
<dbReference type="PROSITE" id="PS50048">
    <property type="entry name" value="ZN2_CY6_FUNGAL_2"/>
    <property type="match status" value="1"/>
</dbReference>
<feature type="non-terminal residue" evidence="9">
    <location>
        <position position="566"/>
    </location>
</feature>
<evidence type="ECO:0000256" key="7">
    <source>
        <dbReference type="SAM" id="MobiDB-lite"/>
    </source>
</evidence>
<feature type="compositionally biased region" description="Polar residues" evidence="7">
    <location>
        <begin position="1"/>
        <end position="20"/>
    </location>
</feature>
<organism evidence="9 10">
    <name type="scientific">Scytalidium lignicola</name>
    <name type="common">Hyphomycete</name>
    <dbReference type="NCBI Taxonomy" id="5539"/>
    <lineage>
        <taxon>Eukaryota</taxon>
        <taxon>Fungi</taxon>
        <taxon>Dikarya</taxon>
        <taxon>Ascomycota</taxon>
        <taxon>Pezizomycotina</taxon>
        <taxon>Leotiomycetes</taxon>
        <taxon>Leotiomycetes incertae sedis</taxon>
        <taxon>Scytalidium</taxon>
    </lineage>
</organism>
<evidence type="ECO:0000313" key="9">
    <source>
        <dbReference type="EMBL" id="RFU28897.1"/>
    </source>
</evidence>
<dbReference type="GO" id="GO:0003677">
    <property type="term" value="F:DNA binding"/>
    <property type="evidence" value="ECO:0007669"/>
    <property type="project" value="UniProtKB-KW"/>
</dbReference>
<keyword evidence="10" id="KW-1185">Reference proteome</keyword>
<dbReference type="InterPro" id="IPR052360">
    <property type="entry name" value="Transcr_Regulatory_Proteins"/>
</dbReference>
<evidence type="ECO:0000256" key="1">
    <source>
        <dbReference type="ARBA" id="ARBA00022723"/>
    </source>
</evidence>
<dbReference type="InterPro" id="IPR001138">
    <property type="entry name" value="Zn2Cys6_DnaBD"/>
</dbReference>
<keyword evidence="6" id="KW-0539">Nucleus</keyword>
<evidence type="ECO:0000259" key="8">
    <source>
        <dbReference type="PROSITE" id="PS50048"/>
    </source>
</evidence>
<dbReference type="STRING" id="5539.A0A3E2H6G9"/>
<keyword evidence="3" id="KW-0805">Transcription regulation</keyword>
<sequence>MGIPSSRDSNGTGQESSGSSGLPRDLISSFRRGTTKSRDGCIVCKIRRVKCDETKPHCIKCTSTGRNCEGYREVPERNKSRSLLKSLPGRAPAPRSTTALRILCTPSVDVQGSVEERRSFHYLCSRNLSDMSGNFEPSFWDHIALQLSHRYPTILRALTALGAFYEEYERGRLDLISSTSDIRVSCKEYALQQYNKAVKGLLKYIASEESDPRVVLTSCLIFVWIELLQNNLNSGFQHLNSGLKILRDLQLSRLGGKVRTRDRDTEDILGSLNRSFIRLRIQAAVHGSAERDFTTSTTQELEILESIPPSFANIIECRNVLDKELNAIFGYIRRIREIEYYSSVDMLMFTNMQRSHLERLQQWQTASKALVTALELKKDQSQTSRILYLQLYYTFVNIIWKTMFAGSEMVFDAYTADFETMITIASSLINSRKVSIQPILSLDMGIIPPLFFLCLKCRVLRIRNQALALLKRAPEQEGMWHRSSVIKYCEWKIMTEEQWRGGISDDEPLPEFARMYAEHVSEKVEFSSKDQPLQMTFRRGPAGLDIEDTIDIPGDPEMIRHMGNML</sequence>
<dbReference type="PANTHER" id="PTHR36206">
    <property type="entry name" value="ASPERCRYPTIN BIOSYNTHESIS CLUSTER-SPECIFIC TRANSCRIPTION REGULATOR ATNN-RELATED"/>
    <property type="match status" value="1"/>
</dbReference>
<dbReference type="OMA" id="PRIKRWA"/>
<gene>
    <name evidence="9" type="ORF">B7463_g7451</name>
</gene>
<reference evidence="9 10" key="1">
    <citation type="submission" date="2018-05" db="EMBL/GenBank/DDBJ databases">
        <title>Draft genome sequence of Scytalidium lignicola DSM 105466, a ubiquitous saprotrophic fungus.</title>
        <authorList>
            <person name="Buettner E."/>
            <person name="Gebauer A.M."/>
            <person name="Hofrichter M."/>
            <person name="Liers C."/>
            <person name="Kellner H."/>
        </authorList>
    </citation>
    <scope>NUCLEOTIDE SEQUENCE [LARGE SCALE GENOMIC DNA]</scope>
    <source>
        <strain evidence="9 10">DSM 105466</strain>
    </source>
</reference>
<evidence type="ECO:0000256" key="2">
    <source>
        <dbReference type="ARBA" id="ARBA00022833"/>
    </source>
</evidence>
<dbReference type="CDD" id="cd00067">
    <property type="entry name" value="GAL4"/>
    <property type="match status" value="1"/>
</dbReference>
<dbReference type="Pfam" id="PF00172">
    <property type="entry name" value="Zn_clus"/>
    <property type="match status" value="1"/>
</dbReference>